<dbReference type="EMBL" id="NGKC01000008">
    <property type="protein sequence ID" value="RSU11456.1"/>
    <property type="molecule type" value="Genomic_DNA"/>
</dbReference>
<dbReference type="AlphaFoldDB" id="A0A430ATS8"/>
<dbReference type="OrthoDB" id="3171075at2"/>
<evidence type="ECO:0008006" key="3">
    <source>
        <dbReference type="Google" id="ProtNLM"/>
    </source>
</evidence>
<proteinExistence type="predicted"/>
<dbReference type="Pfam" id="PF04245">
    <property type="entry name" value="NA37"/>
    <property type="match status" value="1"/>
</dbReference>
<comment type="caution">
    <text evidence="1">The sequence shown here is derived from an EMBL/GenBank/DDBJ whole genome shotgun (WGS) entry which is preliminary data.</text>
</comment>
<keyword evidence="2" id="KW-1185">Reference proteome</keyword>
<name>A0A430ATS8_9ENTE</name>
<dbReference type="GO" id="GO:0009295">
    <property type="term" value="C:nucleoid"/>
    <property type="evidence" value="ECO:0007669"/>
    <property type="project" value="InterPro"/>
</dbReference>
<gene>
    <name evidence="1" type="ORF">CBF27_08130</name>
</gene>
<dbReference type="Proteomes" id="UP000286773">
    <property type="component" value="Unassembled WGS sequence"/>
</dbReference>
<dbReference type="InterPro" id="IPR007358">
    <property type="entry name" value="Nucleoid_associated_NdpA"/>
</dbReference>
<evidence type="ECO:0000313" key="1">
    <source>
        <dbReference type="EMBL" id="RSU11456.1"/>
    </source>
</evidence>
<evidence type="ECO:0000313" key="2">
    <source>
        <dbReference type="Proteomes" id="UP000286773"/>
    </source>
</evidence>
<sequence length="330" mass="37573">MEITQAILHVLDKEANTLVCSQKELDITEYAVKNYLESIVKRLQKADVKLGKLAESSDVAQVVTNDALDFVDQSSELAKLLFDLVAVGEDIPGGDLLVFTARTFDEEPLLGLVKLNYKPFFTHYVDYVDDEMRNNIIVNKTILPALTQKLDEFALINVDTLETQLVEKKYLFEGEKVQLWSERFLQVDPTPTVTENIKIVKKAVKEVADKYNEEKFISMSNVQQAVFESIEEDGIISKEHIADVVFEDNASAKTEYLEKMAQTRFTEHVPMDVPKYEKKYSKQKFKLANGIELSIPVDVFKNKDLVEFINNPDGTISVMIKNVEDIVSKF</sequence>
<reference evidence="1 2" key="1">
    <citation type="submission" date="2017-05" db="EMBL/GenBank/DDBJ databases">
        <title>Vagococcus spp. assemblies.</title>
        <authorList>
            <person name="Gulvik C.A."/>
        </authorList>
    </citation>
    <scope>NUCLEOTIDE SEQUENCE [LARGE SCALE GENOMIC DNA]</scope>
    <source>
        <strain evidence="1 2">LMG 24798</strain>
    </source>
</reference>
<organism evidence="1 2">
    <name type="scientific">Vagococcus acidifermentans</name>
    <dbReference type="NCBI Taxonomy" id="564710"/>
    <lineage>
        <taxon>Bacteria</taxon>
        <taxon>Bacillati</taxon>
        <taxon>Bacillota</taxon>
        <taxon>Bacilli</taxon>
        <taxon>Lactobacillales</taxon>
        <taxon>Enterococcaceae</taxon>
        <taxon>Vagococcus</taxon>
    </lineage>
</organism>
<accession>A0A430ATS8</accession>
<dbReference type="RefSeq" id="WP_126813821.1">
    <property type="nucleotide sequence ID" value="NZ_NGKC01000008.1"/>
</dbReference>
<protein>
    <recommendedName>
        <fullName evidence="3">Nucleoid-associated protein</fullName>
    </recommendedName>
</protein>